<dbReference type="EMBL" id="MRZV01001106">
    <property type="protein sequence ID" value="PIK40587.1"/>
    <property type="molecule type" value="Genomic_DNA"/>
</dbReference>
<dbReference type="PROSITE" id="PS51192">
    <property type="entry name" value="HELICASE_ATP_BIND_1"/>
    <property type="match status" value="1"/>
</dbReference>
<feature type="region of interest" description="Disordered" evidence="6">
    <location>
        <begin position="252"/>
        <end position="282"/>
    </location>
</feature>
<dbReference type="GO" id="GO:0045087">
    <property type="term" value="P:innate immune response"/>
    <property type="evidence" value="ECO:0007669"/>
    <property type="project" value="UniProtKB-KW"/>
</dbReference>
<dbReference type="SMART" id="SM00487">
    <property type="entry name" value="DEXDc"/>
    <property type="match status" value="1"/>
</dbReference>
<evidence type="ECO:0000313" key="8">
    <source>
        <dbReference type="EMBL" id="PIK40587.1"/>
    </source>
</evidence>
<keyword evidence="9" id="KW-1185">Reference proteome</keyword>
<organism evidence="8 9">
    <name type="scientific">Stichopus japonicus</name>
    <name type="common">Sea cucumber</name>
    <dbReference type="NCBI Taxonomy" id="307972"/>
    <lineage>
        <taxon>Eukaryota</taxon>
        <taxon>Metazoa</taxon>
        <taxon>Echinodermata</taxon>
        <taxon>Eleutherozoa</taxon>
        <taxon>Echinozoa</taxon>
        <taxon>Holothuroidea</taxon>
        <taxon>Aspidochirotacea</taxon>
        <taxon>Aspidochirotida</taxon>
        <taxon>Stichopodidae</taxon>
        <taxon>Apostichopus</taxon>
    </lineage>
</organism>
<dbReference type="Gene3D" id="1.20.1320.30">
    <property type="match status" value="1"/>
</dbReference>
<evidence type="ECO:0000256" key="5">
    <source>
        <dbReference type="ARBA" id="ARBA00022859"/>
    </source>
</evidence>
<dbReference type="Gene3D" id="1.10.533.10">
    <property type="entry name" value="Death Domain, Fas"/>
    <property type="match status" value="1"/>
</dbReference>
<evidence type="ECO:0000256" key="4">
    <source>
        <dbReference type="ARBA" id="ARBA00022843"/>
    </source>
</evidence>
<dbReference type="InterPro" id="IPR031964">
    <property type="entry name" value="CARD_dom"/>
</dbReference>
<evidence type="ECO:0000256" key="1">
    <source>
        <dbReference type="ARBA" id="ARBA00022499"/>
    </source>
</evidence>
<evidence type="ECO:0000313" key="9">
    <source>
        <dbReference type="Proteomes" id="UP000230750"/>
    </source>
</evidence>
<dbReference type="InterPro" id="IPR014001">
    <property type="entry name" value="Helicase_ATP-bd"/>
</dbReference>
<proteinExistence type="predicted"/>
<evidence type="ECO:0000256" key="2">
    <source>
        <dbReference type="ARBA" id="ARBA00022553"/>
    </source>
</evidence>
<dbReference type="GO" id="GO:0003676">
    <property type="term" value="F:nucleic acid binding"/>
    <property type="evidence" value="ECO:0007669"/>
    <property type="project" value="InterPro"/>
</dbReference>
<keyword evidence="8" id="KW-0067">ATP-binding</keyword>
<name>A0A2G8JXV3_STIJA</name>
<dbReference type="Pfam" id="PF16739">
    <property type="entry name" value="CARD_2"/>
    <property type="match status" value="1"/>
</dbReference>
<dbReference type="GO" id="GO:0004386">
    <property type="term" value="F:helicase activity"/>
    <property type="evidence" value="ECO:0007669"/>
    <property type="project" value="UniProtKB-KW"/>
</dbReference>
<dbReference type="PANTHER" id="PTHR14074">
    <property type="entry name" value="HELICASE WITH DEATH DOMAIN-RELATED"/>
    <property type="match status" value="1"/>
</dbReference>
<feature type="compositionally biased region" description="Polar residues" evidence="6">
    <location>
        <begin position="261"/>
        <end position="271"/>
    </location>
</feature>
<dbReference type="InterPro" id="IPR011545">
    <property type="entry name" value="DEAD/DEAH_box_helicase_dom"/>
</dbReference>
<dbReference type="Proteomes" id="UP000230750">
    <property type="component" value="Unassembled WGS sequence"/>
</dbReference>
<dbReference type="SUPFAM" id="SSF52540">
    <property type="entry name" value="P-loop containing nucleoside triphosphate hydrolases"/>
    <property type="match status" value="1"/>
</dbReference>
<keyword evidence="3" id="KW-0399">Innate immunity</keyword>
<protein>
    <submittedName>
        <fullName evidence="8">Putative ATP-dependent RNA helicase DDX58-like</fullName>
    </submittedName>
</protein>
<evidence type="ECO:0000259" key="7">
    <source>
        <dbReference type="PROSITE" id="PS51192"/>
    </source>
</evidence>
<dbReference type="InterPro" id="IPR011029">
    <property type="entry name" value="DEATH-like_dom_sf"/>
</dbReference>
<dbReference type="InterPro" id="IPR027417">
    <property type="entry name" value="P-loop_NTPase"/>
</dbReference>
<feature type="region of interest" description="Disordered" evidence="6">
    <location>
        <begin position="202"/>
        <end position="223"/>
    </location>
</feature>
<dbReference type="Pfam" id="PF18119">
    <property type="entry name" value="RIG-I_C"/>
    <property type="match status" value="1"/>
</dbReference>
<dbReference type="GO" id="GO:0005737">
    <property type="term" value="C:cytoplasm"/>
    <property type="evidence" value="ECO:0007669"/>
    <property type="project" value="TreeGrafter"/>
</dbReference>
<keyword evidence="4" id="KW-0832">Ubl conjugation</keyword>
<reference evidence="8 9" key="1">
    <citation type="journal article" date="2017" name="PLoS Biol.">
        <title>The sea cucumber genome provides insights into morphological evolution and visceral regeneration.</title>
        <authorList>
            <person name="Zhang X."/>
            <person name="Sun L."/>
            <person name="Yuan J."/>
            <person name="Sun Y."/>
            <person name="Gao Y."/>
            <person name="Zhang L."/>
            <person name="Li S."/>
            <person name="Dai H."/>
            <person name="Hamel J.F."/>
            <person name="Liu C."/>
            <person name="Yu Y."/>
            <person name="Liu S."/>
            <person name="Lin W."/>
            <person name="Guo K."/>
            <person name="Jin S."/>
            <person name="Xu P."/>
            <person name="Storey K.B."/>
            <person name="Huan P."/>
            <person name="Zhang T."/>
            <person name="Zhou Y."/>
            <person name="Zhang J."/>
            <person name="Lin C."/>
            <person name="Li X."/>
            <person name="Xing L."/>
            <person name="Huo D."/>
            <person name="Sun M."/>
            <person name="Wang L."/>
            <person name="Mercier A."/>
            <person name="Li F."/>
            <person name="Yang H."/>
            <person name="Xiang J."/>
        </authorList>
    </citation>
    <scope>NUCLEOTIDE SEQUENCE [LARGE SCALE GENOMIC DNA]</scope>
    <source>
        <strain evidence="8">Shaxun</strain>
        <tissue evidence="8">Muscle</tissue>
    </source>
</reference>
<dbReference type="STRING" id="307972.A0A2G8JXV3"/>
<keyword evidence="8" id="KW-0378">Hydrolase</keyword>
<evidence type="ECO:0000256" key="6">
    <source>
        <dbReference type="SAM" id="MobiDB-lite"/>
    </source>
</evidence>
<keyword evidence="8" id="KW-0347">Helicase</keyword>
<keyword evidence="8" id="KW-0547">Nucleotide-binding</keyword>
<sequence>MAELLKEVFSPVIEVYLNLEPAFVTHCVMQNLIDHDTAGETTKIAHSKSNGEAVKFLLSRLGSDEGDSKIYFKFLDCLRKSSDEGNQNLADHIEGLKDLPALSDHRQQFCLILKDLQPYLVENIRPTNFLLYLEPLLSRADVEAIVAQERQHGSPCAAFNLLLLLQRSGSNWHDNLSELAETSGITTLPILWKSRWRSVKQIPEEETSTKSKTQAEEASDQGLNSFEEQFESSVEQFEECGNSPELISLDRHQKEPEHYNSHSPNWNFANHSQKDEEASYIPPLNRPAKPMVDLHENEFDNGDSDSPLYGALRSYQRELAQPAIRGLNTVLVAPTGTGKTHVAGWIIDRHFERLGKDAKVVFVVHTKILADQQVAKLTELLDHRPELEIISVTGESLSLPLPEIANVSDVLVLTAQVLLNGLVEGNDVMDIKDFTLVIFDECHNCHKGHPFKRIMDLYHIEKRKLGASNANVPQIVGMTASIGTGKAKSSEKARDHAFEILANLDADKLQKVENTENLEQFLSIPQEYDPHIVPDRDIDPFRDVLEALMNKLEHALRGKLGVEFQKRGFVGEVPLVCKGARDSQIYENWVITFQKECVRVSLGAEVQQTVRNCLEWLLDYNRALCLNRDVRTKDALSFLEKEFEAKAWRRGDFNEKLVRLFHEKLPDLKRLSETASKNLCCKG</sequence>
<keyword evidence="1" id="KW-1017">Isopeptide bond</keyword>
<dbReference type="OrthoDB" id="416741at2759"/>
<evidence type="ECO:0000256" key="3">
    <source>
        <dbReference type="ARBA" id="ARBA00022588"/>
    </source>
</evidence>
<dbReference type="InterPro" id="IPR041204">
    <property type="entry name" value="RIG-I-like_C"/>
</dbReference>
<dbReference type="AlphaFoldDB" id="A0A2G8JXV3"/>
<comment type="caution">
    <text evidence="8">The sequence shown here is derived from an EMBL/GenBank/DDBJ whole genome shotgun (WGS) entry which is preliminary data.</text>
</comment>
<feature type="domain" description="Helicase ATP-binding" evidence="7">
    <location>
        <begin position="320"/>
        <end position="500"/>
    </location>
</feature>
<accession>A0A2G8JXV3</accession>
<dbReference type="Pfam" id="PF00270">
    <property type="entry name" value="DEAD"/>
    <property type="match status" value="1"/>
</dbReference>
<keyword evidence="2" id="KW-0597">Phosphoprotein</keyword>
<dbReference type="PANTHER" id="PTHR14074:SF36">
    <property type="entry name" value="RNA HELICASE"/>
    <property type="match status" value="1"/>
</dbReference>
<dbReference type="Gene3D" id="3.40.50.300">
    <property type="entry name" value="P-loop containing nucleotide triphosphate hydrolases"/>
    <property type="match status" value="2"/>
</dbReference>
<gene>
    <name evidence="8" type="ORF">BSL78_22572</name>
</gene>
<keyword evidence="5" id="KW-0391">Immunity</keyword>
<dbReference type="InterPro" id="IPR051363">
    <property type="entry name" value="RLR_Helicase"/>
</dbReference>
<dbReference type="GO" id="GO:0005524">
    <property type="term" value="F:ATP binding"/>
    <property type="evidence" value="ECO:0007669"/>
    <property type="project" value="InterPro"/>
</dbReference>